<evidence type="ECO:0000259" key="1">
    <source>
        <dbReference type="PROSITE" id="PS51192"/>
    </source>
</evidence>
<dbReference type="InterPro" id="IPR014001">
    <property type="entry name" value="Helicase_ATP-bd"/>
</dbReference>
<proteinExistence type="predicted"/>
<accession>X0UZP1</accession>
<feature type="domain" description="Helicase ATP-binding" evidence="1">
    <location>
        <begin position="1"/>
        <end position="146"/>
    </location>
</feature>
<dbReference type="Gene3D" id="3.40.50.10810">
    <property type="entry name" value="Tandem AAA-ATPase domain"/>
    <property type="match status" value="1"/>
</dbReference>
<evidence type="ECO:0000313" key="2">
    <source>
        <dbReference type="EMBL" id="GAF93885.1"/>
    </source>
</evidence>
<dbReference type="EMBL" id="BARS01011803">
    <property type="protein sequence ID" value="GAF93885.1"/>
    <property type="molecule type" value="Genomic_DNA"/>
</dbReference>
<protein>
    <recommendedName>
        <fullName evidence="1">Helicase ATP-binding domain-containing protein</fullName>
    </recommendedName>
</protein>
<dbReference type="PANTHER" id="PTHR10799">
    <property type="entry name" value="SNF2/RAD54 HELICASE FAMILY"/>
    <property type="match status" value="1"/>
</dbReference>
<comment type="caution">
    <text evidence="2">The sequence shown here is derived from an EMBL/GenBank/DDBJ whole genome shotgun (WGS) entry which is preliminary data.</text>
</comment>
<organism evidence="2">
    <name type="scientific">marine sediment metagenome</name>
    <dbReference type="NCBI Taxonomy" id="412755"/>
    <lineage>
        <taxon>unclassified sequences</taxon>
        <taxon>metagenomes</taxon>
        <taxon>ecological metagenomes</taxon>
    </lineage>
</organism>
<dbReference type="AlphaFoldDB" id="X0UZP1"/>
<feature type="non-terminal residue" evidence="2">
    <location>
        <position position="251"/>
    </location>
</feature>
<dbReference type="SMART" id="SM00487">
    <property type="entry name" value="DEXDc"/>
    <property type="match status" value="1"/>
</dbReference>
<dbReference type="PROSITE" id="PS51192">
    <property type="entry name" value="HELICASE_ATP_BIND_1"/>
    <property type="match status" value="1"/>
</dbReference>
<dbReference type="Pfam" id="PF00176">
    <property type="entry name" value="SNF2-rel_dom"/>
    <property type="match status" value="1"/>
</dbReference>
<sequence length="251" mass="28717">GKTIELIALWLHEREAGVSPGPTLLVVPMSLVGNWHRETARFAPSLRVMVHHGLERLTGQEFVTEVAKHDVVISTYGLAYRDYEHLVDVDWHRIALDEAQNIKNHAAKQAVAIRSLRAVHRVALTGTPVENRLSELWSIMDFLNPSYLGGARDFRRRFAIPIERYHDRDRGQRLRHLIRPFVLRRRKDDPDILPDLPDKMEMKVFCNLTKEQAALYEAVVGDMLGQIELAGGIQRRGLILATLTRLKQVCN</sequence>
<reference evidence="2" key="1">
    <citation type="journal article" date="2014" name="Front. Microbiol.">
        <title>High frequency of phylogenetically diverse reductive dehalogenase-homologous genes in deep subseafloor sedimentary metagenomes.</title>
        <authorList>
            <person name="Kawai M."/>
            <person name="Futagami T."/>
            <person name="Toyoda A."/>
            <person name="Takaki Y."/>
            <person name="Nishi S."/>
            <person name="Hori S."/>
            <person name="Arai W."/>
            <person name="Tsubouchi T."/>
            <person name="Morono Y."/>
            <person name="Uchiyama I."/>
            <person name="Ito T."/>
            <person name="Fujiyama A."/>
            <person name="Inagaki F."/>
            <person name="Takami H."/>
        </authorList>
    </citation>
    <scope>NUCLEOTIDE SEQUENCE</scope>
    <source>
        <strain evidence="2">Expedition CK06-06</strain>
    </source>
</reference>
<gene>
    <name evidence="2" type="ORF">S01H1_21317</name>
</gene>
<dbReference type="SUPFAM" id="SSF52540">
    <property type="entry name" value="P-loop containing nucleoside triphosphate hydrolases"/>
    <property type="match status" value="2"/>
</dbReference>
<dbReference type="InterPro" id="IPR000330">
    <property type="entry name" value="SNF2_N"/>
</dbReference>
<dbReference type="InterPro" id="IPR038718">
    <property type="entry name" value="SNF2-like_sf"/>
</dbReference>
<feature type="non-terminal residue" evidence="2">
    <location>
        <position position="1"/>
    </location>
</feature>
<dbReference type="InterPro" id="IPR027417">
    <property type="entry name" value="P-loop_NTPase"/>
</dbReference>
<name>X0UZP1_9ZZZZ</name>
<dbReference type="GO" id="GO:0005524">
    <property type="term" value="F:ATP binding"/>
    <property type="evidence" value="ECO:0007669"/>
    <property type="project" value="InterPro"/>
</dbReference>
<dbReference type="Gene3D" id="1.20.120.850">
    <property type="entry name" value="SWI2/SNF2 ATPases, N-terminal domain"/>
    <property type="match status" value="1"/>
</dbReference>